<comment type="caution">
    <text evidence="2">The sequence shown here is derived from an EMBL/GenBank/DDBJ whole genome shotgun (WGS) entry which is preliminary data.</text>
</comment>
<protein>
    <submittedName>
        <fullName evidence="2">Uncharacterized protein</fullName>
    </submittedName>
</protein>
<name>A0A7Y6B5N5_9SPHN</name>
<reference evidence="2 3" key="1">
    <citation type="submission" date="2020-05" db="EMBL/GenBank/DDBJ databases">
        <title>Genome Sequencing of Type Strains.</title>
        <authorList>
            <person name="Lemaire J.F."/>
            <person name="Inderbitzin P."/>
            <person name="Gregorio O.A."/>
            <person name="Collins S.B."/>
            <person name="Wespe N."/>
            <person name="Knight-Connoni V."/>
        </authorList>
    </citation>
    <scope>NUCLEOTIDE SEQUENCE [LARGE SCALE GENOMIC DNA]</scope>
    <source>
        <strain evidence="2 3">DSM 100049</strain>
    </source>
</reference>
<dbReference type="Proteomes" id="UP000536441">
    <property type="component" value="Unassembled WGS sequence"/>
</dbReference>
<feature type="chain" id="PRO_5031219528" evidence="1">
    <location>
        <begin position="21"/>
        <end position="167"/>
    </location>
</feature>
<evidence type="ECO:0000313" key="3">
    <source>
        <dbReference type="Proteomes" id="UP000536441"/>
    </source>
</evidence>
<dbReference type="EMBL" id="JABMCH010000066">
    <property type="protein sequence ID" value="NUU47844.1"/>
    <property type="molecule type" value="Genomic_DNA"/>
</dbReference>
<gene>
    <name evidence="2" type="ORF">HP438_12780</name>
</gene>
<feature type="signal peptide" evidence="1">
    <location>
        <begin position="1"/>
        <end position="20"/>
    </location>
</feature>
<proteinExistence type="predicted"/>
<keyword evidence="1" id="KW-0732">Signal</keyword>
<organism evidence="2 3">
    <name type="scientific">Sphingomonas zeae</name>
    <dbReference type="NCBI Taxonomy" id="1646122"/>
    <lineage>
        <taxon>Bacteria</taxon>
        <taxon>Pseudomonadati</taxon>
        <taxon>Pseudomonadota</taxon>
        <taxon>Alphaproteobacteria</taxon>
        <taxon>Sphingomonadales</taxon>
        <taxon>Sphingomonadaceae</taxon>
        <taxon>Sphingomonas</taxon>
    </lineage>
</organism>
<sequence length="167" mass="17809">MTIPAAAMLFLILSPLPVDAQGAEGKPNIYLACRGSGERTVTNHGGSVRATGSKVAGLSGGAGSVEVGTMTSRKDFSEQMDVSISGRKGRVRLPRRFLPFFNNNRNGWVGVKNLKVKNDEITGNIDVNLTNSPRLRIDRLAGSITMDGKVGAFYGQCQLLDPSNPAF</sequence>
<evidence type="ECO:0000313" key="2">
    <source>
        <dbReference type="EMBL" id="NUU47844.1"/>
    </source>
</evidence>
<dbReference type="RefSeq" id="WP_175312444.1">
    <property type="nucleotide sequence ID" value="NZ_CBCRYR010000002.1"/>
</dbReference>
<dbReference type="AlphaFoldDB" id="A0A7Y6B5N5"/>
<accession>A0A7Y6B5N5</accession>
<evidence type="ECO:0000256" key="1">
    <source>
        <dbReference type="SAM" id="SignalP"/>
    </source>
</evidence>
<keyword evidence="3" id="KW-1185">Reference proteome</keyword>